<dbReference type="RefSeq" id="XP_028861681.1">
    <property type="nucleotide sequence ID" value="XM_029005053.1"/>
</dbReference>
<evidence type="ECO:0000256" key="6">
    <source>
        <dbReference type="ARBA" id="ARBA00023163"/>
    </source>
</evidence>
<dbReference type="GO" id="GO:2000234">
    <property type="term" value="P:positive regulation of rRNA processing"/>
    <property type="evidence" value="ECO:0007669"/>
    <property type="project" value="TreeGrafter"/>
</dbReference>
<feature type="region of interest" description="Disordered" evidence="8">
    <location>
        <begin position="215"/>
        <end position="245"/>
    </location>
</feature>
<dbReference type="OMA" id="CNNKYNT"/>
<reference evidence="10 12" key="3">
    <citation type="submission" date="2016-06" db="EMBL/GenBank/DDBJ databases">
        <authorList>
            <consortium name="Pathogen Informatics"/>
        </authorList>
    </citation>
    <scope>NUCLEOTIDE SEQUENCE [LARGE SCALE GENOMIC DNA]</scope>
</reference>
<evidence type="ECO:0000256" key="8">
    <source>
        <dbReference type="SAM" id="MobiDB-lite"/>
    </source>
</evidence>
<keyword evidence="3" id="KW-0698">rRNA processing</keyword>
<dbReference type="EMBL" id="LT594630">
    <property type="protein sequence ID" value="SCN12784.1"/>
    <property type="molecule type" value="Genomic_DNA"/>
</dbReference>
<reference evidence="11" key="1">
    <citation type="submission" date="2016-05" db="EMBL/GenBank/DDBJ databases">
        <authorList>
            <person name="Naeem Raeece"/>
        </authorList>
    </citation>
    <scope>NUCLEOTIDE SEQUENCE [LARGE SCALE GENOMIC DNA]</scope>
</reference>
<dbReference type="GO" id="GO:0003723">
    <property type="term" value="F:RNA binding"/>
    <property type="evidence" value="ECO:0007669"/>
    <property type="project" value="InterPro"/>
</dbReference>
<feature type="compositionally biased region" description="Basic and acidic residues" evidence="8">
    <location>
        <begin position="700"/>
        <end position="712"/>
    </location>
</feature>
<dbReference type="GO" id="GO:0045943">
    <property type="term" value="P:positive regulation of transcription by RNA polymerase I"/>
    <property type="evidence" value="ECO:0007669"/>
    <property type="project" value="InterPro"/>
</dbReference>
<evidence type="ECO:0000256" key="3">
    <source>
        <dbReference type="ARBA" id="ARBA00022552"/>
    </source>
</evidence>
<feature type="region of interest" description="Disordered" evidence="8">
    <location>
        <begin position="700"/>
        <end position="751"/>
    </location>
</feature>
<evidence type="ECO:0000256" key="5">
    <source>
        <dbReference type="ARBA" id="ARBA00022737"/>
    </source>
</evidence>
<feature type="compositionally biased region" description="Basic and acidic residues" evidence="8">
    <location>
        <begin position="1078"/>
        <end position="1090"/>
    </location>
</feature>
<feature type="compositionally biased region" description="Basic and acidic residues" evidence="8">
    <location>
        <begin position="656"/>
        <end position="675"/>
    </location>
</feature>
<dbReference type="InterPro" id="IPR015943">
    <property type="entry name" value="WD40/YVTN_repeat-like_dom_sf"/>
</dbReference>
<keyword evidence="6" id="KW-0804">Transcription</keyword>
<dbReference type="GeneID" id="39868885"/>
<evidence type="ECO:0000313" key="11">
    <source>
        <dbReference type="Proteomes" id="UP000078597"/>
    </source>
</evidence>
<dbReference type="GO" id="GO:0032040">
    <property type="term" value="C:small-subunit processome"/>
    <property type="evidence" value="ECO:0007669"/>
    <property type="project" value="InterPro"/>
</dbReference>
<dbReference type="SUPFAM" id="SSF50978">
    <property type="entry name" value="WD40 repeat-like"/>
    <property type="match status" value="1"/>
</dbReference>
<dbReference type="PANTHER" id="PTHR44215:SF1">
    <property type="entry name" value="WD REPEAT-CONTAINING PROTEIN 75"/>
    <property type="match status" value="1"/>
</dbReference>
<evidence type="ECO:0000313" key="9">
    <source>
        <dbReference type="EMBL" id="SBS85602.1"/>
    </source>
</evidence>
<evidence type="ECO:0000313" key="12">
    <source>
        <dbReference type="Proteomes" id="UP000219813"/>
    </source>
</evidence>
<dbReference type="KEGG" id="pmal:PMUG01_09035700"/>
<proteinExistence type="predicted"/>
<feature type="region of interest" description="Disordered" evidence="8">
    <location>
        <begin position="652"/>
        <end position="678"/>
    </location>
</feature>
<dbReference type="Gene3D" id="2.130.10.10">
    <property type="entry name" value="YVTN repeat-like/Quinoprotein amine dehydrogenase"/>
    <property type="match status" value="1"/>
</dbReference>
<keyword evidence="7" id="KW-0539">Nucleus</keyword>
<evidence type="ECO:0000256" key="7">
    <source>
        <dbReference type="ARBA" id="ARBA00023242"/>
    </source>
</evidence>
<dbReference type="VEuPathDB" id="PlasmoDB:PmUG01_09035700"/>
<evidence type="ECO:0000256" key="1">
    <source>
        <dbReference type="ARBA" id="ARBA00004604"/>
    </source>
</evidence>
<feature type="region of interest" description="Disordered" evidence="8">
    <location>
        <begin position="1076"/>
        <end position="1097"/>
    </location>
</feature>
<dbReference type="EMBL" id="FLQW01000721">
    <property type="protein sequence ID" value="SBS85602.1"/>
    <property type="molecule type" value="Genomic_DNA"/>
</dbReference>
<feature type="compositionally biased region" description="Polar residues" evidence="8">
    <location>
        <begin position="714"/>
        <end position="726"/>
    </location>
</feature>
<sequence length="1375" mass="161268">MNISKGAFSRDGMMHNVVEKQKENEKMHVNKLNELEEEIIKNEYTSVLEKELLLRNANYKKDISFLKVHLGGNIIKNRPILSKKNILYASSESGILLIDLGRKKKKRIVTSFLIDKMFYFYDKKDKEEYLILKSYNNYIYVYRITNKIFHFIKKFFIKNLFYINSFGKNGELCFSTWEFCDGKMYMNFFLLRFIFNYEKDMHNLQANLLLNEEKKKEENEENKENKKDRKKKSSSMVAPPSHVTYTFSSDSEMDYNMKLYPKELAENRSFEEKGQKKVEGKNWTNVAYEMGGKINEVMNVPVSAYTVREREKASSLGFSTKLYITAKLKIKPILKIKYIYFSMIDMNSSLSKLVLANNNIIVIYDIVKKWYNIIYYKDYISSIKISDDNFLCIGFVTGYIYILLFEELIMLDSKDNKGTKGRGRLTMREPLHATKDCASFIYNLSSLSNLFPHLATFEVDYISNMVHRSTTEGESAPEIFSKKEETQQRIFEKNLMDDDEFTCVKNIPYIDFHLSSEKVINMQKVNLIKYSWHSHSVYNITIDEKKVISCGEEAVILFYDINNGSYEFISHLGSPCYYVYVNKKKNLIICSSLDNNILCINYNHRLFFYKHYGINMPLSLRNLYSNYSSIYLNIRNSFNIFAKQINDTYNYGTTRGSDRGRDRTKESRQTKERVHMPSVCEVSIEGEGGPEALLEYNMEEEKNKQKQKEKSNFDIFNNDSSENCLANSEEGDDDQSDYDENTEGDEEENVEEEIIQLDRGDKDGVQEGGVEEDSLLEEGIEFCTSEEEVNIRGKNLNGEITRVNTLEGKRKIRKRQNPIMTFEHIQKELEKKIYNHTNVENSLYRNYQICFYCDSNKGLIFCFLTTFSNLQLYNIEKDRHVKFLCPLKTIYKSRTDAEKVNDLELILFSFNHSRNVLMTIEKRNYLMDEVSYSLSESVLMQTLYTFKFWRLINNLEYINVYEYTITCDSLNNVESKICIEEENIHIQGKHENNYDVEKYKMILSHPFLSLFLVLEYSGMITFYCLENSEHVFEKCIYEEQDIDVFDIYEDKYVYVPKGCNVRDLYRHDPQECVSAGGEVEKGRNGNENWRRGNGSWGRGNGSWGRGNGSWGRGNGSWGRGNGSWRRGNGSWGRGNVNWGDGTGTDNPVESTDTGKDKKITIIKNVNYNNHKILQGAISEDGKILCICHDKFISIWNTITIKTLAIINHPLYTSLNDYIFNLYKGIETIQTQDGSIYMCFYSFDTIFIYSLHQFHFKYQKKFKGIIEYVKFDKYTSCMFLAIGITRRFKNIEKNNSSFIIQENYLYEFNPTYLKKKKLFYSSQNKPIIALDFAPLNSKKNEILSNYQKSTILVSLNSKFQISTFYFNNYPYFMQLR</sequence>
<gene>
    <name evidence="10" type="primary">PmUG01_09035700</name>
    <name evidence="9" type="ORF">PMALA_013250</name>
    <name evidence="10" type="ORF">PMUG01_09035700</name>
</gene>
<reference evidence="9" key="2">
    <citation type="submission" date="2016-05" db="EMBL/GenBank/DDBJ databases">
        <authorList>
            <person name="Lavstsen T."/>
            <person name="Jespersen J.S."/>
        </authorList>
    </citation>
    <scope>NUCLEOTIDE SEQUENCE [LARGE SCALE GENOMIC DNA]</scope>
</reference>
<evidence type="ECO:0000256" key="2">
    <source>
        <dbReference type="ARBA" id="ARBA00022517"/>
    </source>
</evidence>
<evidence type="ECO:0000256" key="4">
    <source>
        <dbReference type="ARBA" id="ARBA00022574"/>
    </source>
</evidence>
<accession>A0A1A8VYN1</accession>
<dbReference type="InterPro" id="IPR053826">
    <property type="entry name" value="WDR75"/>
</dbReference>
<keyword evidence="4" id="KW-0853">WD repeat</keyword>
<dbReference type="PANTHER" id="PTHR44215">
    <property type="entry name" value="WD REPEAT-CONTAINING PROTEIN 75"/>
    <property type="match status" value="1"/>
</dbReference>
<evidence type="ECO:0008006" key="13">
    <source>
        <dbReference type="Google" id="ProtNLM"/>
    </source>
</evidence>
<feature type="compositionally biased region" description="Basic and acidic residues" evidence="8">
    <location>
        <begin position="215"/>
        <end position="227"/>
    </location>
</feature>
<dbReference type="GO" id="GO:0006364">
    <property type="term" value="P:rRNA processing"/>
    <property type="evidence" value="ECO:0007669"/>
    <property type="project" value="UniProtKB-KW"/>
</dbReference>
<dbReference type="Proteomes" id="UP000078597">
    <property type="component" value="Unassembled WGS sequence"/>
</dbReference>
<name>A0A1A8VYN1_PLAMA</name>
<dbReference type="Proteomes" id="UP000219813">
    <property type="component" value="Chromosome 9"/>
</dbReference>
<keyword evidence="12" id="KW-1185">Reference proteome</keyword>
<protein>
    <recommendedName>
        <fullName evidence="13">WD repeat-containing protein</fullName>
    </recommendedName>
</protein>
<dbReference type="InterPro" id="IPR036322">
    <property type="entry name" value="WD40_repeat_dom_sf"/>
</dbReference>
<dbReference type="OrthoDB" id="4096at2759"/>
<feature type="compositionally biased region" description="Acidic residues" evidence="8">
    <location>
        <begin position="729"/>
        <end position="751"/>
    </location>
</feature>
<evidence type="ECO:0000313" key="10">
    <source>
        <dbReference type="EMBL" id="SCN12784.1"/>
    </source>
</evidence>
<comment type="subcellular location">
    <subcellularLocation>
        <location evidence="1">Nucleus</location>
        <location evidence="1">Nucleolus</location>
    </subcellularLocation>
</comment>
<keyword evidence="5" id="KW-0677">Repeat</keyword>
<keyword evidence="2" id="KW-0690">Ribosome biogenesis</keyword>
<organism evidence="9 11">
    <name type="scientific">Plasmodium malariae</name>
    <dbReference type="NCBI Taxonomy" id="5858"/>
    <lineage>
        <taxon>Eukaryota</taxon>
        <taxon>Sar</taxon>
        <taxon>Alveolata</taxon>
        <taxon>Apicomplexa</taxon>
        <taxon>Aconoidasida</taxon>
        <taxon>Haemosporida</taxon>
        <taxon>Plasmodiidae</taxon>
        <taxon>Plasmodium</taxon>
        <taxon>Plasmodium (Plasmodium)</taxon>
    </lineage>
</organism>